<evidence type="ECO:0000313" key="6">
    <source>
        <dbReference type="EMBL" id="KAK3057086.1"/>
    </source>
</evidence>
<dbReference type="Pfam" id="PF00145">
    <property type="entry name" value="DNA_methylase"/>
    <property type="match status" value="2"/>
</dbReference>
<dbReference type="InterPro" id="IPR050390">
    <property type="entry name" value="C5-Methyltransferase"/>
</dbReference>
<keyword evidence="3 5" id="KW-0808">Transferase</keyword>
<keyword evidence="4 5" id="KW-0949">S-adenosyl-L-methionine</keyword>
<dbReference type="AlphaFoldDB" id="A0AAJ0GGG7"/>
<comment type="caution">
    <text evidence="6">The sequence shown here is derived from an EMBL/GenBank/DDBJ whole genome shotgun (WGS) entry which is preliminary data.</text>
</comment>
<evidence type="ECO:0000313" key="7">
    <source>
        <dbReference type="Proteomes" id="UP001271007"/>
    </source>
</evidence>
<gene>
    <name evidence="6" type="ORF">LTR09_002124</name>
</gene>
<dbReference type="GO" id="GO:0003677">
    <property type="term" value="F:DNA binding"/>
    <property type="evidence" value="ECO:0007669"/>
    <property type="project" value="TreeGrafter"/>
</dbReference>
<protein>
    <recommendedName>
        <fullName evidence="1">DNA (cytosine-5-)-methyltransferase</fullName>
        <ecNumber evidence="1">2.1.1.37</ecNumber>
    </recommendedName>
</protein>
<dbReference type="GO" id="GO:0044027">
    <property type="term" value="P:negative regulation of gene expression via chromosomal CpG island methylation"/>
    <property type="evidence" value="ECO:0007669"/>
    <property type="project" value="TreeGrafter"/>
</dbReference>
<name>A0AAJ0GGG7_9PEZI</name>
<comment type="similarity">
    <text evidence="5">Belongs to the class I-like SAM-binding methyltransferase superfamily. C5-methyltransferase family.</text>
</comment>
<evidence type="ECO:0000256" key="2">
    <source>
        <dbReference type="ARBA" id="ARBA00022603"/>
    </source>
</evidence>
<dbReference type="InterPro" id="IPR001525">
    <property type="entry name" value="C5_MeTfrase"/>
</dbReference>
<evidence type="ECO:0000256" key="5">
    <source>
        <dbReference type="PROSITE-ProRule" id="PRU01016"/>
    </source>
</evidence>
<dbReference type="GO" id="GO:0005634">
    <property type="term" value="C:nucleus"/>
    <property type="evidence" value="ECO:0007669"/>
    <property type="project" value="TreeGrafter"/>
</dbReference>
<dbReference type="Proteomes" id="UP001271007">
    <property type="component" value="Unassembled WGS sequence"/>
</dbReference>
<dbReference type="Gene3D" id="3.90.120.10">
    <property type="entry name" value="DNA Methylase, subunit A, domain 2"/>
    <property type="match status" value="1"/>
</dbReference>
<dbReference type="PANTHER" id="PTHR10629">
    <property type="entry name" value="CYTOSINE-SPECIFIC METHYLTRANSFERASE"/>
    <property type="match status" value="1"/>
</dbReference>
<reference evidence="6" key="1">
    <citation type="submission" date="2023-04" db="EMBL/GenBank/DDBJ databases">
        <title>Black Yeasts Isolated from many extreme environments.</title>
        <authorList>
            <person name="Coleine C."/>
            <person name="Stajich J.E."/>
            <person name="Selbmann L."/>
        </authorList>
    </citation>
    <scope>NUCLEOTIDE SEQUENCE</scope>
    <source>
        <strain evidence="6">CCFEE 5312</strain>
    </source>
</reference>
<dbReference type="InterPro" id="IPR029063">
    <property type="entry name" value="SAM-dependent_MTases_sf"/>
</dbReference>
<dbReference type="EC" id="2.1.1.37" evidence="1"/>
<dbReference type="GO" id="GO:0032259">
    <property type="term" value="P:methylation"/>
    <property type="evidence" value="ECO:0007669"/>
    <property type="project" value="UniProtKB-KW"/>
</dbReference>
<dbReference type="Gene3D" id="3.40.50.150">
    <property type="entry name" value="Vaccinia Virus protein VP39"/>
    <property type="match status" value="1"/>
</dbReference>
<keyword evidence="2 5" id="KW-0489">Methyltransferase</keyword>
<evidence type="ECO:0000256" key="4">
    <source>
        <dbReference type="ARBA" id="ARBA00022691"/>
    </source>
</evidence>
<dbReference type="InterPro" id="IPR031303">
    <property type="entry name" value="C5_meth_CS"/>
</dbReference>
<feature type="active site" evidence="5">
    <location>
        <position position="428"/>
    </location>
</feature>
<keyword evidence="7" id="KW-1185">Reference proteome</keyword>
<evidence type="ECO:0000256" key="3">
    <source>
        <dbReference type="ARBA" id="ARBA00022679"/>
    </source>
</evidence>
<accession>A0AAJ0GGG7</accession>
<dbReference type="PROSITE" id="PS51679">
    <property type="entry name" value="SAM_MT_C5"/>
    <property type="match status" value="1"/>
</dbReference>
<evidence type="ECO:0000256" key="1">
    <source>
        <dbReference type="ARBA" id="ARBA00011975"/>
    </source>
</evidence>
<dbReference type="GO" id="GO:0003886">
    <property type="term" value="F:DNA (cytosine-5-)-methyltransferase activity"/>
    <property type="evidence" value="ECO:0007669"/>
    <property type="project" value="UniProtKB-EC"/>
</dbReference>
<organism evidence="6 7">
    <name type="scientific">Extremus antarcticus</name>
    <dbReference type="NCBI Taxonomy" id="702011"/>
    <lineage>
        <taxon>Eukaryota</taxon>
        <taxon>Fungi</taxon>
        <taxon>Dikarya</taxon>
        <taxon>Ascomycota</taxon>
        <taxon>Pezizomycotina</taxon>
        <taxon>Dothideomycetes</taxon>
        <taxon>Dothideomycetidae</taxon>
        <taxon>Mycosphaerellales</taxon>
        <taxon>Extremaceae</taxon>
        <taxon>Extremus</taxon>
    </lineage>
</organism>
<proteinExistence type="inferred from homology"/>
<dbReference type="PROSITE" id="PS00095">
    <property type="entry name" value="C5_MTASE_2"/>
    <property type="match status" value="1"/>
</dbReference>
<sequence>MTRNNPFTQYRMSGQSIEVVDLTSDVRTATPQRPVKTETIDKLAEATKRLAVTDDEDGSVPVFGLVGDFDEEAEDDVHEIRELTPGEAADLFPRASVAPTYVASVMTQAGSVKVNMSVQLSDGDFLIIKHLSNKNVRGILLCRTRWMKGTLPKKSNELCAILKTRVDAQDPAVDGCWVVRPLSDIVAIRHIILTNQPFPNLRLNLDQQNELYLGSFFEQGPLVCRWKSVEFCDAGNKVVVQSITKLNQEESTDGTGIPQSVLRNEWRGLAVKAEEPQDEYSFRRSSGTGRDNKRAKVDVDLTDEYTSDDTIYEEIIVAQQIRRVHGNSVYTSKTITTKTEHVRPRFSASSHMNFTYGDICTGAGGTARGAHQAGLTLKFFLDHWDDACKTLDENWPDVDILHMDIFTFLTTTKHFDLRVDILHISFPCQPHSPAHTVDGKNDDANIAAAYSVIEILQKCRPRIVTFEQTSGIVTHNGGYHFRALLHQLTVMNYSVRSGIVHCDEYGNSQPRKRLIIIAACPGETLPPFPKVTHGTGGNLLPRVTIRDRLRLLRNKPIERHMQEYTSKTGRPYNDRQPLAQCITTDGGKSNLHPKGDRTFSLQELACLAGFPLEHSFYPKVKGVTSIRRQIGNAVPPCVAKALFTQITETMRETDREIAAWESQTIEVD</sequence>
<dbReference type="SUPFAM" id="SSF53335">
    <property type="entry name" value="S-adenosyl-L-methionine-dependent methyltransferases"/>
    <property type="match status" value="1"/>
</dbReference>
<dbReference type="EMBL" id="JAWDJX010000004">
    <property type="protein sequence ID" value="KAK3057086.1"/>
    <property type="molecule type" value="Genomic_DNA"/>
</dbReference>
<dbReference type="PANTHER" id="PTHR10629:SF52">
    <property type="entry name" value="DNA (CYTOSINE-5)-METHYLTRANSFERASE 1"/>
    <property type="match status" value="1"/>
</dbReference>